<evidence type="ECO:0000256" key="2">
    <source>
        <dbReference type="PROSITE-ProRule" id="PRU01161"/>
    </source>
</evidence>
<keyword evidence="2" id="KW-0378">Hydrolase</keyword>
<dbReference type="EMBL" id="RDRB01000007">
    <property type="protein sequence ID" value="ROT99355.1"/>
    <property type="molecule type" value="Genomic_DNA"/>
</dbReference>
<feature type="domain" description="PNPLA" evidence="3">
    <location>
        <begin position="10"/>
        <end position="214"/>
    </location>
</feature>
<dbReference type="RefSeq" id="WP_123642950.1">
    <property type="nucleotide sequence ID" value="NZ_ML119087.1"/>
</dbReference>
<keyword evidence="2" id="KW-0442">Lipid degradation</keyword>
<accession>A0A3N2QWC4</accession>
<reference evidence="4 5" key="1">
    <citation type="submission" date="2018-10" db="EMBL/GenBank/DDBJ databases">
        <title>Histidinibacterium lentulum gen. nov., sp. nov., a marine bacterium from the culture broth of Picochlorum sp. 122.</title>
        <authorList>
            <person name="Wang G."/>
        </authorList>
    </citation>
    <scope>NUCLEOTIDE SEQUENCE [LARGE SCALE GENOMIC DNA]</scope>
    <source>
        <strain evidence="4 5">B17</strain>
    </source>
</reference>
<dbReference type="GO" id="GO:0016042">
    <property type="term" value="P:lipid catabolic process"/>
    <property type="evidence" value="ECO:0007669"/>
    <property type="project" value="UniProtKB-UniRule"/>
</dbReference>
<proteinExistence type="predicted"/>
<evidence type="ECO:0000259" key="3">
    <source>
        <dbReference type="PROSITE" id="PS51635"/>
    </source>
</evidence>
<gene>
    <name evidence="4" type="ORF">EAT49_14135</name>
</gene>
<dbReference type="GO" id="GO:0016787">
    <property type="term" value="F:hydrolase activity"/>
    <property type="evidence" value="ECO:0007669"/>
    <property type="project" value="UniProtKB-UniRule"/>
</dbReference>
<feature type="active site" description="Nucleophile" evidence="2">
    <location>
        <position position="44"/>
    </location>
</feature>
<comment type="caution">
    <text evidence="4">The sequence shown here is derived from an EMBL/GenBank/DDBJ whole genome shotgun (WGS) entry which is preliminary data.</text>
</comment>
<dbReference type="InterPro" id="IPR002641">
    <property type="entry name" value="PNPLA_dom"/>
</dbReference>
<keyword evidence="1 2" id="KW-0443">Lipid metabolism</keyword>
<protein>
    <submittedName>
        <fullName evidence="4">Patatin-like phospholipase family protein</fullName>
    </submittedName>
</protein>
<comment type="caution">
    <text evidence="2">Lacks conserved residue(s) required for the propagation of feature annotation.</text>
</comment>
<feature type="short sequence motif" description="DGA/G" evidence="2">
    <location>
        <begin position="201"/>
        <end position="203"/>
    </location>
</feature>
<dbReference type="OrthoDB" id="7401351at2"/>
<dbReference type="InterPro" id="IPR016035">
    <property type="entry name" value="Acyl_Trfase/lysoPLipase"/>
</dbReference>
<dbReference type="SUPFAM" id="SSF52151">
    <property type="entry name" value="FabD/lysophospholipase-like"/>
    <property type="match status" value="1"/>
</dbReference>
<dbReference type="PROSITE" id="PS51635">
    <property type="entry name" value="PNPLA"/>
    <property type="match status" value="1"/>
</dbReference>
<evidence type="ECO:0000256" key="1">
    <source>
        <dbReference type="ARBA" id="ARBA00023098"/>
    </source>
</evidence>
<organism evidence="4 5">
    <name type="scientific">Histidinibacterium lentulum</name>
    <dbReference type="NCBI Taxonomy" id="2480588"/>
    <lineage>
        <taxon>Bacteria</taxon>
        <taxon>Pseudomonadati</taxon>
        <taxon>Pseudomonadota</taxon>
        <taxon>Alphaproteobacteria</taxon>
        <taxon>Rhodobacterales</taxon>
        <taxon>Paracoccaceae</taxon>
        <taxon>Histidinibacterium</taxon>
    </lineage>
</organism>
<evidence type="ECO:0000313" key="5">
    <source>
        <dbReference type="Proteomes" id="UP000268016"/>
    </source>
</evidence>
<dbReference type="Pfam" id="PF01734">
    <property type="entry name" value="Patatin"/>
    <property type="match status" value="1"/>
</dbReference>
<name>A0A3N2QWC4_9RHOB</name>
<feature type="active site" description="Proton acceptor" evidence="2">
    <location>
        <position position="201"/>
    </location>
</feature>
<dbReference type="AlphaFoldDB" id="A0A3N2QWC4"/>
<sequence>MERASPYDQLVLSGGGLRCFWQGGFMDAVRDQIGLAPARIASVSGGTLSAAGFICRRGRDILEAMAARFARNDSNIAWNTVERDGMTPHQRIYREVVEEIIDADARRIIADGPPWQVLIAHPPLHGMPSGSGAAASMAYEAELHIVGSPHFSWAEALGVTSSFVDGRAAARENRLTDLICAAATIPPVFEPPLWDGKPVIDGGMVDQAPVPEPDEGRTLIALTRRYRSIPDAPRRTYLAPGEEVPVDKIDFTDPEMLRRTWDMGVADGRRWLNHTP</sequence>
<keyword evidence="5" id="KW-1185">Reference proteome</keyword>
<evidence type="ECO:0000313" key="4">
    <source>
        <dbReference type="EMBL" id="ROT99355.1"/>
    </source>
</evidence>
<dbReference type="Proteomes" id="UP000268016">
    <property type="component" value="Unassembled WGS sequence"/>
</dbReference>